<dbReference type="InterPro" id="IPR010730">
    <property type="entry name" value="HET"/>
</dbReference>
<dbReference type="PANTHER" id="PTHR33112:SF16">
    <property type="entry name" value="HETEROKARYON INCOMPATIBILITY DOMAIN-CONTAINING PROTEIN"/>
    <property type="match status" value="1"/>
</dbReference>
<evidence type="ECO:0000256" key="1">
    <source>
        <dbReference type="SAM" id="MobiDB-lite"/>
    </source>
</evidence>
<feature type="domain" description="Heterokaryon incompatibility" evidence="2">
    <location>
        <begin position="160"/>
        <end position="316"/>
    </location>
</feature>
<dbReference type="Proteomes" id="UP000672032">
    <property type="component" value="Chromosome 7"/>
</dbReference>
<dbReference type="OrthoDB" id="5362512at2759"/>
<evidence type="ECO:0000313" key="3">
    <source>
        <dbReference type="EMBL" id="QSZ36552.1"/>
    </source>
</evidence>
<dbReference type="PANTHER" id="PTHR33112">
    <property type="entry name" value="DOMAIN PROTEIN, PUTATIVE-RELATED"/>
    <property type="match status" value="1"/>
</dbReference>
<dbReference type="EMBL" id="CP063411">
    <property type="protein sequence ID" value="QSZ36552.1"/>
    <property type="molecule type" value="Genomic_DNA"/>
</dbReference>
<dbReference type="AlphaFoldDB" id="A0A8A3PM76"/>
<keyword evidence="4" id="KW-1185">Reference proteome</keyword>
<accession>A0A8A3PM76</accession>
<reference evidence="3" key="1">
    <citation type="submission" date="2020-10" db="EMBL/GenBank/DDBJ databases">
        <title>Genome Sequence of Monilinia vaccinii-corymbosi Sheds Light on Mummy Berry Disease Infection of Blueberry and Mating Type.</title>
        <authorList>
            <person name="Yow A.G."/>
            <person name="Zhang Y."/>
            <person name="Bansal K."/>
            <person name="Eacker S.M."/>
            <person name="Sullivan S."/>
            <person name="Liachko I."/>
            <person name="Cubeta M.A."/>
            <person name="Rollins J.A."/>
            <person name="Ashrafi H."/>
        </authorList>
    </citation>
    <scope>NUCLEOTIDE SEQUENCE</scope>
    <source>
        <strain evidence="3">RL-1</strain>
    </source>
</reference>
<proteinExistence type="predicted"/>
<dbReference type="Pfam" id="PF06985">
    <property type="entry name" value="HET"/>
    <property type="match status" value="1"/>
</dbReference>
<gene>
    <name evidence="3" type="ORF">DSL72_006432</name>
</gene>
<evidence type="ECO:0000259" key="2">
    <source>
        <dbReference type="Pfam" id="PF06985"/>
    </source>
</evidence>
<feature type="region of interest" description="Disordered" evidence="1">
    <location>
        <begin position="639"/>
        <end position="693"/>
    </location>
</feature>
<evidence type="ECO:0000313" key="4">
    <source>
        <dbReference type="Proteomes" id="UP000672032"/>
    </source>
</evidence>
<organism evidence="3 4">
    <name type="scientific">Monilinia vaccinii-corymbosi</name>
    <dbReference type="NCBI Taxonomy" id="61207"/>
    <lineage>
        <taxon>Eukaryota</taxon>
        <taxon>Fungi</taxon>
        <taxon>Dikarya</taxon>
        <taxon>Ascomycota</taxon>
        <taxon>Pezizomycotina</taxon>
        <taxon>Leotiomycetes</taxon>
        <taxon>Helotiales</taxon>
        <taxon>Sclerotiniaceae</taxon>
        <taxon>Monilinia</taxon>
    </lineage>
</organism>
<protein>
    <recommendedName>
        <fullName evidence="2">Heterokaryon incompatibility domain-containing protein</fullName>
    </recommendedName>
</protein>
<feature type="compositionally biased region" description="Basic and acidic residues" evidence="1">
    <location>
        <begin position="643"/>
        <end position="661"/>
    </location>
</feature>
<name>A0A8A3PM76_9HELO</name>
<sequence length="734" mass="83787">MLVRGLDGVIVGEEGAKTYKAEMVEMEREGTARGLDVEIQAEGKTGGYDGEEVETGLSYDRLAFYVRAKVGRCILVFWLQKRRGQIKRVEDLVIGHYALDPDLGSEANFEIARDWIQTCSSTHYECPVVEERPLPTRVIHVGSHAREPYLLTTNGMKGKYIALSHCWGGKIKDDSKLNKRTAKSFQTIISMVALPASFRDAILIARGLGFEFLWIDCLCILQDSSEDWEVESKNMGDVYRNATLTIAAAMASKCTDGILNTFSDYDLSGISISIKLCKDSGPEDRIDLVLRDKNREGLDHLLHEGPLVDRGWTLQEEILSARILYYGRMQIYWQCLHDHASADGLCSRAYIFKRTMRYSGIKDQIHVPQGLKNRHTIRSPHKFVHKDQTPSAAYERISQEIIEEYHKQMIVDYCSRRLTFARDKFPAFSGIVVLVRDILRASGYPDSMYIAGIWSSHFREGMVWYYGDDAIPEMKRGPTWSWAVINGKVIFHLSTFNRNPFRETPIDPKLVSHNVVLAGQNPYGEIHDASLEVLGCTMVARGMNRVHAHSMMCGYIHWDTRLTGKGRRKNALYVFRVGESVMFIFSPQNLTTPFPISRGIHREDMHKARKTRYKIMFVATQARQAHGLLLRQYEVAQDIEGNDENKERDENNADGEHRKSNVEAQPQPQSQTGNENGEKGREKPDDTGTGSSLSQYRRLGYVRLFAKHTNMHKSYDAYQWADLVGWKREKFMLI</sequence>
<feature type="compositionally biased region" description="Basic and acidic residues" evidence="1">
    <location>
        <begin position="676"/>
        <end position="686"/>
    </location>
</feature>
<feature type="compositionally biased region" description="Polar residues" evidence="1">
    <location>
        <begin position="662"/>
        <end position="675"/>
    </location>
</feature>